<dbReference type="InterPro" id="IPR033905">
    <property type="entry name" value="Secretory_peroxidase"/>
</dbReference>
<dbReference type="PRINTS" id="PR00461">
    <property type="entry name" value="PLPEROXIDASE"/>
</dbReference>
<comment type="similarity">
    <text evidence="18">Belongs to the peroxidase family. Classical plant (class III) peroxidase subfamily.</text>
</comment>
<accession>A0A453EE78</accession>
<feature type="binding site" evidence="15">
    <location>
        <position position="254"/>
    </location>
    <ligand>
        <name>Ca(2+)</name>
        <dbReference type="ChEBI" id="CHEBI:29108"/>
        <label>2</label>
    </ligand>
</feature>
<evidence type="ECO:0000256" key="2">
    <source>
        <dbReference type="ARBA" id="ARBA00006873"/>
    </source>
</evidence>
<keyword evidence="18" id="KW-0964">Secreted</keyword>
<keyword evidence="5 15" id="KW-0479">Metal-binding</keyword>
<dbReference type="PROSITE" id="PS00435">
    <property type="entry name" value="PEROXIDASE_1"/>
    <property type="match status" value="1"/>
</dbReference>
<feature type="active site" description="Proton acceptor" evidence="13">
    <location>
        <position position="71"/>
    </location>
</feature>
<keyword evidence="3 18" id="KW-0575">Peroxidase</keyword>
<reference evidence="20" key="4">
    <citation type="submission" date="2019-03" db="UniProtKB">
        <authorList>
            <consortium name="EnsemblPlants"/>
        </authorList>
    </citation>
    <scope>IDENTIFICATION</scope>
</reference>
<feature type="binding site" evidence="15">
    <location>
        <position position="246"/>
    </location>
    <ligand>
        <name>Ca(2+)</name>
        <dbReference type="ChEBI" id="CHEBI:29108"/>
        <label>2</label>
    </ligand>
</feature>
<evidence type="ECO:0000256" key="18">
    <source>
        <dbReference type="RuleBase" id="RU362060"/>
    </source>
</evidence>
<feature type="binding site" evidence="15">
    <location>
        <position position="198"/>
    </location>
    <ligand>
        <name>Ca(2+)</name>
        <dbReference type="ChEBI" id="CHEBI:29108"/>
        <label>2</label>
    </ligand>
</feature>
<feature type="binding site" description="axial binding residue" evidence="15">
    <location>
        <position position="197"/>
    </location>
    <ligand>
        <name>heme b</name>
        <dbReference type="ChEBI" id="CHEBI:60344"/>
    </ligand>
    <ligandPart>
        <name>Fe</name>
        <dbReference type="ChEBI" id="CHEBI:18248"/>
    </ligandPart>
</feature>
<feature type="binding site" evidence="15">
    <location>
        <position position="72"/>
    </location>
    <ligand>
        <name>Ca(2+)</name>
        <dbReference type="ChEBI" id="CHEBI:29108"/>
        <label>1</label>
    </ligand>
</feature>
<dbReference type="PRINTS" id="PR00458">
    <property type="entry name" value="PEROXIDASE"/>
</dbReference>
<reference evidence="20" key="5">
    <citation type="journal article" date="2021" name="G3 (Bethesda)">
        <title>Aegilops tauschii genome assembly Aet v5.0 features greater sequence contiguity and improved annotation.</title>
        <authorList>
            <person name="Wang L."/>
            <person name="Zhu T."/>
            <person name="Rodriguez J.C."/>
            <person name="Deal K.R."/>
            <person name="Dubcovsky J."/>
            <person name="McGuire P.E."/>
            <person name="Lux T."/>
            <person name="Spannagl M."/>
            <person name="Mayer K.F.X."/>
            <person name="Baldrich P."/>
            <person name="Meyers B.C."/>
            <person name="Huo N."/>
            <person name="Gu Y.Q."/>
            <person name="Zhou H."/>
            <person name="Devos K.M."/>
            <person name="Bennetzen J.L."/>
            <person name="Unver T."/>
            <person name="Budak H."/>
            <person name="Gulick P.J."/>
            <person name="Galiba G."/>
            <person name="Kalapos B."/>
            <person name="Nelson D.R."/>
            <person name="Li P."/>
            <person name="You F.M."/>
            <person name="Luo M.C."/>
            <person name="Dvorak J."/>
        </authorList>
    </citation>
    <scope>NUCLEOTIDE SEQUENCE [LARGE SCALE GENOMIC DNA]</scope>
    <source>
        <strain evidence="20">cv. AL8/78</strain>
    </source>
</reference>
<dbReference type="Gramene" id="AET3Gv20312900.5">
    <property type="protein sequence ID" value="AET3Gv20312900.5"/>
    <property type="gene ID" value="AET3Gv20312900"/>
</dbReference>
<dbReference type="GO" id="GO:0006979">
    <property type="term" value="P:response to oxidative stress"/>
    <property type="evidence" value="ECO:0007669"/>
    <property type="project" value="UniProtKB-UniRule"/>
</dbReference>
<dbReference type="GO" id="GO:0046872">
    <property type="term" value="F:metal ion binding"/>
    <property type="evidence" value="ECO:0007669"/>
    <property type="project" value="UniProtKB-UniRule"/>
</dbReference>
<evidence type="ECO:0000256" key="11">
    <source>
        <dbReference type="ARBA" id="ARBA00023283"/>
    </source>
</evidence>
<comment type="similarity">
    <text evidence="2">Belongs to the peroxidase family. Ascorbate peroxidase subfamily.</text>
</comment>
<evidence type="ECO:0000256" key="13">
    <source>
        <dbReference type="PIRSR" id="PIRSR600823-1"/>
    </source>
</evidence>
<dbReference type="Gene3D" id="1.10.420.10">
    <property type="entry name" value="Peroxidase, domain 2"/>
    <property type="match status" value="1"/>
</dbReference>
<keyword evidence="18" id="KW-0732">Signal</keyword>
<dbReference type="GO" id="GO:0140825">
    <property type="term" value="F:lactoperoxidase activity"/>
    <property type="evidence" value="ECO:0007669"/>
    <property type="project" value="UniProtKB-EC"/>
</dbReference>
<sequence length="356" mass="37462">APSGLEMVAAVVAVVVAAVCLRLPAAARGQLQVGFYNTSCPNAESLVQQAVASAFANDSGIAAGLIRLHFHDCFVRGCDASVLLVSANGTAERDAAPNKPSLRGFEVIDAAKAAVEKSCARTVSCADIVAFAARDSINLTGQAAYQVPSGRRDGNFSLDQDALNNLPPPTFTAQQLVDRFANKTLTAEEMVILSGAHTVGRSFCSSFLARIWNNTTVDTGLSPAYAALLQALCPSSPNAATTTAVDPSTPAVLDNNYYKLLSLNLGLFFSDNQLRTNATLNTSVNSFAANETLWKQKFVAAMVKMGNIEVLTGTQGEIRLNCSVVNNRSSVAAPEAQMARHYYSGSTASIEEIATS</sequence>
<keyword evidence="7 18" id="KW-0560">Oxidoreductase</keyword>
<feature type="binding site" evidence="15">
    <location>
        <position position="249"/>
    </location>
    <ligand>
        <name>Ca(2+)</name>
        <dbReference type="ChEBI" id="CHEBI:29108"/>
        <label>2</label>
    </ligand>
</feature>
<dbReference type="GO" id="GO:0020037">
    <property type="term" value="F:heme binding"/>
    <property type="evidence" value="ECO:0007669"/>
    <property type="project" value="UniProtKB-UniRule"/>
</dbReference>
<evidence type="ECO:0000256" key="3">
    <source>
        <dbReference type="ARBA" id="ARBA00022559"/>
    </source>
</evidence>
<dbReference type="AlphaFoldDB" id="A0A453EE78"/>
<keyword evidence="4 18" id="KW-0349">Heme</keyword>
<dbReference type="InterPro" id="IPR010255">
    <property type="entry name" value="Haem_peroxidase_sf"/>
</dbReference>
<feature type="disulfide bond" evidence="17">
    <location>
        <begin position="40"/>
        <end position="119"/>
    </location>
</feature>
<evidence type="ECO:0000256" key="10">
    <source>
        <dbReference type="ARBA" id="ARBA00023180"/>
    </source>
</evidence>
<dbReference type="InterPro" id="IPR019793">
    <property type="entry name" value="Peroxidases_heam-ligand_BS"/>
</dbReference>
<dbReference type="EnsemblPlants" id="AET3Gv20312900.5">
    <property type="protein sequence ID" value="AET3Gv20312900.5"/>
    <property type="gene ID" value="AET3Gv20312900"/>
</dbReference>
<comment type="cofactor">
    <cofactor evidence="15 18">
        <name>Ca(2+)</name>
        <dbReference type="ChEBI" id="CHEBI:29108"/>
    </cofactor>
    <text evidence="15 18">Binds 2 calcium ions per subunit.</text>
</comment>
<evidence type="ECO:0000256" key="15">
    <source>
        <dbReference type="PIRSR" id="PIRSR600823-3"/>
    </source>
</evidence>
<dbReference type="PROSITE" id="PS00436">
    <property type="entry name" value="PEROXIDASE_2"/>
    <property type="match status" value="1"/>
</dbReference>
<feature type="binding site" evidence="15">
    <location>
        <position position="92"/>
    </location>
    <ligand>
        <name>Ca(2+)</name>
        <dbReference type="ChEBI" id="CHEBI:29108"/>
        <label>1</label>
    </ligand>
</feature>
<dbReference type="Proteomes" id="UP000015105">
    <property type="component" value="Chromosome 3D"/>
</dbReference>
<evidence type="ECO:0000256" key="7">
    <source>
        <dbReference type="ARBA" id="ARBA00023002"/>
    </source>
</evidence>
<feature type="signal peptide" evidence="18">
    <location>
        <begin position="1"/>
        <end position="29"/>
    </location>
</feature>
<dbReference type="CDD" id="cd00693">
    <property type="entry name" value="secretory_peroxidase"/>
    <property type="match status" value="1"/>
</dbReference>
<evidence type="ECO:0000256" key="12">
    <source>
        <dbReference type="ARBA" id="ARBA00023324"/>
    </source>
</evidence>
<feature type="binding site" evidence="15">
    <location>
        <position position="79"/>
    </location>
    <ligand>
        <name>Ca(2+)</name>
        <dbReference type="ChEBI" id="CHEBI:29108"/>
        <label>1</label>
    </ligand>
</feature>
<evidence type="ECO:0000256" key="6">
    <source>
        <dbReference type="ARBA" id="ARBA00022837"/>
    </source>
</evidence>
<dbReference type="PANTHER" id="PTHR31517">
    <property type="match status" value="1"/>
</dbReference>
<keyword evidence="8 15" id="KW-0408">Iron</keyword>
<organism evidence="20 21">
    <name type="scientific">Aegilops tauschii subsp. strangulata</name>
    <name type="common">Goatgrass</name>
    <dbReference type="NCBI Taxonomy" id="200361"/>
    <lineage>
        <taxon>Eukaryota</taxon>
        <taxon>Viridiplantae</taxon>
        <taxon>Streptophyta</taxon>
        <taxon>Embryophyta</taxon>
        <taxon>Tracheophyta</taxon>
        <taxon>Spermatophyta</taxon>
        <taxon>Magnoliopsida</taxon>
        <taxon>Liliopsida</taxon>
        <taxon>Poales</taxon>
        <taxon>Poaceae</taxon>
        <taxon>BOP clade</taxon>
        <taxon>Pooideae</taxon>
        <taxon>Triticodae</taxon>
        <taxon>Triticeae</taxon>
        <taxon>Triticinae</taxon>
        <taxon>Aegilops</taxon>
    </lineage>
</organism>
<dbReference type="FunFam" id="1.10.520.10:FF:000001">
    <property type="entry name" value="Peroxidase"/>
    <property type="match status" value="1"/>
</dbReference>
<evidence type="ECO:0000256" key="4">
    <source>
        <dbReference type="ARBA" id="ARBA00022617"/>
    </source>
</evidence>
<dbReference type="GO" id="GO:0042744">
    <property type="term" value="P:hydrogen peroxide catabolic process"/>
    <property type="evidence" value="ECO:0007669"/>
    <property type="project" value="UniProtKB-KW"/>
</dbReference>
<feature type="disulfide bond" evidence="17">
    <location>
        <begin position="125"/>
        <end position="322"/>
    </location>
</feature>
<evidence type="ECO:0000256" key="9">
    <source>
        <dbReference type="ARBA" id="ARBA00023157"/>
    </source>
</evidence>
<feature type="chain" id="PRO_5018819131" description="Peroxidase" evidence="18">
    <location>
        <begin position="30"/>
        <end position="356"/>
    </location>
</feature>
<comment type="subcellular location">
    <subcellularLocation>
        <location evidence="18">Secreted</location>
    </subcellularLocation>
</comment>
<dbReference type="PANTHER" id="PTHR31517:SF84">
    <property type="entry name" value="PEROXIDASE"/>
    <property type="match status" value="1"/>
</dbReference>
<feature type="binding site" evidence="15">
    <location>
        <position position="75"/>
    </location>
    <ligand>
        <name>Ca(2+)</name>
        <dbReference type="ChEBI" id="CHEBI:29108"/>
        <label>1</label>
    </ligand>
</feature>
<keyword evidence="6 15" id="KW-0106">Calcium</keyword>
<dbReference type="InterPro" id="IPR000823">
    <property type="entry name" value="Peroxidase_pln"/>
</dbReference>
<dbReference type="SUPFAM" id="SSF48113">
    <property type="entry name" value="Heme-dependent peroxidases"/>
    <property type="match status" value="1"/>
</dbReference>
<evidence type="ECO:0000256" key="16">
    <source>
        <dbReference type="PIRSR" id="PIRSR600823-4"/>
    </source>
</evidence>
<dbReference type="InterPro" id="IPR019794">
    <property type="entry name" value="Peroxidases_AS"/>
</dbReference>
<protein>
    <recommendedName>
        <fullName evidence="18">Peroxidase</fullName>
        <ecNumber evidence="18">1.11.1.7</ecNumber>
    </recommendedName>
</protein>
<keyword evidence="21" id="KW-1185">Reference proteome</keyword>
<dbReference type="PROSITE" id="PS50873">
    <property type="entry name" value="PEROXIDASE_4"/>
    <property type="match status" value="1"/>
</dbReference>
<feature type="disulfide bond" evidence="17">
    <location>
        <begin position="73"/>
        <end position="78"/>
    </location>
</feature>
<dbReference type="InterPro" id="IPR002016">
    <property type="entry name" value="Haem_peroxidase"/>
</dbReference>
<reference evidence="21" key="1">
    <citation type="journal article" date="2014" name="Science">
        <title>Ancient hybridizations among the ancestral genomes of bread wheat.</title>
        <authorList>
            <consortium name="International Wheat Genome Sequencing Consortium,"/>
            <person name="Marcussen T."/>
            <person name="Sandve S.R."/>
            <person name="Heier L."/>
            <person name="Spannagl M."/>
            <person name="Pfeifer M."/>
            <person name="Jakobsen K.S."/>
            <person name="Wulff B.B."/>
            <person name="Steuernagel B."/>
            <person name="Mayer K.F."/>
            <person name="Olsen O.A."/>
        </authorList>
    </citation>
    <scope>NUCLEOTIDE SEQUENCE [LARGE SCALE GENOMIC DNA]</scope>
    <source>
        <strain evidence="21">cv. AL8/78</strain>
    </source>
</reference>
<evidence type="ECO:0000256" key="5">
    <source>
        <dbReference type="ARBA" id="ARBA00022723"/>
    </source>
</evidence>
<comment type="catalytic activity">
    <reaction evidence="1 18">
        <text>2 a phenolic donor + H2O2 = 2 a phenolic radical donor + 2 H2O</text>
        <dbReference type="Rhea" id="RHEA:56136"/>
        <dbReference type="ChEBI" id="CHEBI:15377"/>
        <dbReference type="ChEBI" id="CHEBI:16240"/>
        <dbReference type="ChEBI" id="CHEBI:139520"/>
        <dbReference type="ChEBI" id="CHEBI:139521"/>
        <dbReference type="EC" id="1.11.1.7"/>
    </reaction>
</comment>
<reference evidence="21" key="2">
    <citation type="journal article" date="2017" name="Nat. Plants">
        <title>The Aegilops tauschii genome reveals multiple impacts of transposons.</title>
        <authorList>
            <person name="Zhao G."/>
            <person name="Zou C."/>
            <person name="Li K."/>
            <person name="Wang K."/>
            <person name="Li T."/>
            <person name="Gao L."/>
            <person name="Zhang X."/>
            <person name="Wang H."/>
            <person name="Yang Z."/>
            <person name="Liu X."/>
            <person name="Jiang W."/>
            <person name="Mao L."/>
            <person name="Kong X."/>
            <person name="Jiao Y."/>
            <person name="Jia J."/>
        </authorList>
    </citation>
    <scope>NUCLEOTIDE SEQUENCE [LARGE SCALE GENOMIC DNA]</scope>
    <source>
        <strain evidence="21">cv. AL8/78</strain>
    </source>
</reference>
<keyword evidence="10" id="KW-0325">Glycoprotein</keyword>
<dbReference type="GO" id="GO:0005576">
    <property type="term" value="C:extracellular region"/>
    <property type="evidence" value="ECO:0007669"/>
    <property type="project" value="UniProtKB-SubCell"/>
</dbReference>
<dbReference type="EC" id="1.11.1.7" evidence="18"/>
<feature type="binding site" evidence="15">
    <location>
        <position position="77"/>
    </location>
    <ligand>
        <name>Ca(2+)</name>
        <dbReference type="ChEBI" id="CHEBI:29108"/>
        <label>1</label>
    </ligand>
</feature>
<evidence type="ECO:0000256" key="8">
    <source>
        <dbReference type="ARBA" id="ARBA00023004"/>
    </source>
</evidence>
<feature type="site" description="Transition state stabilizer" evidence="16">
    <location>
        <position position="67"/>
    </location>
</feature>
<reference evidence="20" key="3">
    <citation type="journal article" date="2017" name="Nature">
        <title>Genome sequence of the progenitor of the wheat D genome Aegilops tauschii.</title>
        <authorList>
            <person name="Luo M.C."/>
            <person name="Gu Y.Q."/>
            <person name="Puiu D."/>
            <person name="Wang H."/>
            <person name="Twardziok S.O."/>
            <person name="Deal K.R."/>
            <person name="Huo N."/>
            <person name="Zhu T."/>
            <person name="Wang L."/>
            <person name="Wang Y."/>
            <person name="McGuire P.E."/>
            <person name="Liu S."/>
            <person name="Long H."/>
            <person name="Ramasamy R.K."/>
            <person name="Rodriguez J.C."/>
            <person name="Van S.L."/>
            <person name="Yuan L."/>
            <person name="Wang Z."/>
            <person name="Xia Z."/>
            <person name="Xiao L."/>
            <person name="Anderson O.D."/>
            <person name="Ouyang S."/>
            <person name="Liang Y."/>
            <person name="Zimin A.V."/>
            <person name="Pertea G."/>
            <person name="Qi P."/>
            <person name="Bennetzen J.L."/>
            <person name="Dai X."/>
            <person name="Dawson M.W."/>
            <person name="Muller H.G."/>
            <person name="Kugler K."/>
            <person name="Rivarola-Duarte L."/>
            <person name="Spannagl M."/>
            <person name="Mayer K.F.X."/>
            <person name="Lu F.H."/>
            <person name="Bevan M.W."/>
            <person name="Leroy P."/>
            <person name="Li P."/>
            <person name="You F.M."/>
            <person name="Sun Q."/>
            <person name="Liu Z."/>
            <person name="Lyons E."/>
            <person name="Wicker T."/>
            <person name="Salzberg S.L."/>
            <person name="Devos K.M."/>
            <person name="Dvorak J."/>
        </authorList>
    </citation>
    <scope>NUCLEOTIDE SEQUENCE [LARGE SCALE GENOMIC DNA]</scope>
    <source>
        <strain evidence="20">cv. AL8/78</strain>
    </source>
</reference>
<comment type="function">
    <text evidence="18">Removal of H(2)O(2), oxidation of toxic reductants, biosynthesis and degradation of lignin, suberization, auxin catabolism, response to environmental stresses such as wounding, pathogen attack and oxidative stress.</text>
</comment>
<evidence type="ECO:0000313" key="20">
    <source>
        <dbReference type="EnsemblPlants" id="AET3Gv20312900.5"/>
    </source>
</evidence>
<dbReference type="Pfam" id="PF00141">
    <property type="entry name" value="peroxidase"/>
    <property type="match status" value="1"/>
</dbReference>
<evidence type="ECO:0000256" key="14">
    <source>
        <dbReference type="PIRSR" id="PIRSR600823-2"/>
    </source>
</evidence>
<feature type="binding site" evidence="15">
    <location>
        <position position="81"/>
    </location>
    <ligand>
        <name>Ca(2+)</name>
        <dbReference type="ChEBI" id="CHEBI:29108"/>
        <label>1</label>
    </ligand>
</feature>
<dbReference type="Gene3D" id="1.10.520.10">
    <property type="match status" value="1"/>
</dbReference>
<comment type="cofactor">
    <cofactor evidence="15 18">
        <name>heme b</name>
        <dbReference type="ChEBI" id="CHEBI:60344"/>
    </cofactor>
    <text evidence="15 18">Binds 1 heme b (iron(II)-protoporphyrin IX) group per subunit.</text>
</comment>
<feature type="binding site" evidence="14">
    <location>
        <position position="167"/>
    </location>
    <ligand>
        <name>substrate</name>
    </ligand>
</feature>
<dbReference type="FunFam" id="1.10.420.10:FF:000001">
    <property type="entry name" value="Peroxidase"/>
    <property type="match status" value="1"/>
</dbReference>
<evidence type="ECO:0000256" key="1">
    <source>
        <dbReference type="ARBA" id="ARBA00000189"/>
    </source>
</evidence>
<evidence type="ECO:0000256" key="17">
    <source>
        <dbReference type="PIRSR" id="PIRSR600823-5"/>
    </source>
</evidence>
<proteinExistence type="inferred from homology"/>
<evidence type="ECO:0000259" key="19">
    <source>
        <dbReference type="PROSITE" id="PS50873"/>
    </source>
</evidence>
<evidence type="ECO:0000313" key="21">
    <source>
        <dbReference type="Proteomes" id="UP000015105"/>
    </source>
</evidence>
<keyword evidence="12 18" id="KW-0376">Hydrogen peroxide</keyword>
<name>A0A453EE78_AEGTS</name>
<keyword evidence="11" id="KW-0873">Pyrrolidone carboxylic acid</keyword>
<feature type="domain" description="Plant heme peroxidase family profile" evidence="19">
    <location>
        <begin position="30"/>
        <end position="326"/>
    </location>
</feature>
<keyword evidence="9 17" id="KW-1015">Disulfide bond</keyword>
<feature type="disulfide bond" evidence="17">
    <location>
        <begin position="204"/>
        <end position="233"/>
    </location>
</feature>